<sequence length="308" mass="34480">MNTSYLKYVVEVGRVQSITKAAQNLYMGQPNLSKAIKELEKEIGITIFRRTAKGVVPTAKGKEFLGYAQGILSQIDELESLYKPRNENALELSVAMPRSASSSMVFAAYLNSRPDLERIDIHFQETGAINAVHLVSGGEMDLGVIRYQASQQGYFQKLLEQSGLESEILREFRMQLMMAEDHPLAQLPEIRYPMLAGYTEIVHGDYPAPSLSFSQIRRGAGLEAHLKRITVYDRGSQYDLLRHIPGSFLWAAPVPQEILSRNRLVLRPCGLSDVVNQEVLIRPAGAELPKAAADFLKVLRESVQNFEN</sequence>
<dbReference type="GO" id="GO:0032993">
    <property type="term" value="C:protein-DNA complex"/>
    <property type="evidence" value="ECO:0007669"/>
    <property type="project" value="TreeGrafter"/>
</dbReference>
<dbReference type="Pfam" id="PF00126">
    <property type="entry name" value="HTH_1"/>
    <property type="match status" value="1"/>
</dbReference>
<accession>A0A9D1FMA9</accession>
<evidence type="ECO:0000259" key="5">
    <source>
        <dbReference type="PROSITE" id="PS50931"/>
    </source>
</evidence>
<keyword evidence="4" id="KW-0804">Transcription</keyword>
<dbReference type="CDD" id="cd05466">
    <property type="entry name" value="PBP2_LTTR_substrate"/>
    <property type="match status" value="1"/>
</dbReference>
<evidence type="ECO:0000256" key="1">
    <source>
        <dbReference type="ARBA" id="ARBA00009437"/>
    </source>
</evidence>
<keyword evidence="2" id="KW-0805">Transcription regulation</keyword>
<dbReference type="SUPFAM" id="SSF53850">
    <property type="entry name" value="Periplasmic binding protein-like II"/>
    <property type="match status" value="1"/>
</dbReference>
<dbReference type="InterPro" id="IPR005119">
    <property type="entry name" value="LysR_subst-bd"/>
</dbReference>
<comment type="similarity">
    <text evidence="1">Belongs to the LysR transcriptional regulatory family.</text>
</comment>
<dbReference type="Gene3D" id="1.10.10.10">
    <property type="entry name" value="Winged helix-like DNA-binding domain superfamily/Winged helix DNA-binding domain"/>
    <property type="match status" value="1"/>
</dbReference>
<dbReference type="InterPro" id="IPR000847">
    <property type="entry name" value="LysR_HTH_N"/>
</dbReference>
<dbReference type="Pfam" id="PF03466">
    <property type="entry name" value="LysR_substrate"/>
    <property type="match status" value="1"/>
</dbReference>
<evidence type="ECO:0000256" key="3">
    <source>
        <dbReference type="ARBA" id="ARBA00023125"/>
    </source>
</evidence>
<comment type="caution">
    <text evidence="6">The sequence shown here is derived from an EMBL/GenBank/DDBJ whole genome shotgun (WGS) entry which is preliminary data.</text>
</comment>
<evidence type="ECO:0000256" key="2">
    <source>
        <dbReference type="ARBA" id="ARBA00023015"/>
    </source>
</evidence>
<dbReference type="GO" id="GO:0003700">
    <property type="term" value="F:DNA-binding transcription factor activity"/>
    <property type="evidence" value="ECO:0007669"/>
    <property type="project" value="InterPro"/>
</dbReference>
<evidence type="ECO:0000256" key="4">
    <source>
        <dbReference type="ARBA" id="ARBA00023163"/>
    </source>
</evidence>
<dbReference type="PROSITE" id="PS50931">
    <property type="entry name" value="HTH_LYSR"/>
    <property type="match status" value="1"/>
</dbReference>
<dbReference type="InterPro" id="IPR036390">
    <property type="entry name" value="WH_DNA-bd_sf"/>
</dbReference>
<organism evidence="6 7">
    <name type="scientific">Candidatus Merdivicinus excrementipullorum</name>
    <dbReference type="NCBI Taxonomy" id="2840867"/>
    <lineage>
        <taxon>Bacteria</taxon>
        <taxon>Bacillati</taxon>
        <taxon>Bacillota</taxon>
        <taxon>Clostridia</taxon>
        <taxon>Eubacteriales</taxon>
        <taxon>Oscillospiraceae</taxon>
        <taxon>Oscillospiraceae incertae sedis</taxon>
        <taxon>Candidatus Merdivicinus</taxon>
    </lineage>
</organism>
<reference evidence="6" key="1">
    <citation type="submission" date="2020-10" db="EMBL/GenBank/DDBJ databases">
        <authorList>
            <person name="Gilroy R."/>
        </authorList>
    </citation>
    <scope>NUCLEOTIDE SEQUENCE</scope>
    <source>
        <strain evidence="6">CHK199-13235</strain>
    </source>
</reference>
<protein>
    <submittedName>
        <fullName evidence="6">LysR family transcriptional regulator</fullName>
    </submittedName>
</protein>
<dbReference type="FunFam" id="1.10.10.10:FF:000001">
    <property type="entry name" value="LysR family transcriptional regulator"/>
    <property type="match status" value="1"/>
</dbReference>
<reference evidence="6" key="2">
    <citation type="journal article" date="2021" name="PeerJ">
        <title>Extensive microbial diversity within the chicken gut microbiome revealed by metagenomics and culture.</title>
        <authorList>
            <person name="Gilroy R."/>
            <person name="Ravi A."/>
            <person name="Getino M."/>
            <person name="Pursley I."/>
            <person name="Horton D.L."/>
            <person name="Alikhan N.F."/>
            <person name="Baker D."/>
            <person name="Gharbi K."/>
            <person name="Hall N."/>
            <person name="Watson M."/>
            <person name="Adriaenssens E.M."/>
            <person name="Foster-Nyarko E."/>
            <person name="Jarju S."/>
            <person name="Secka A."/>
            <person name="Antonio M."/>
            <person name="Oren A."/>
            <person name="Chaudhuri R.R."/>
            <person name="La Ragione R."/>
            <person name="Hildebrand F."/>
            <person name="Pallen M.J."/>
        </authorList>
    </citation>
    <scope>NUCLEOTIDE SEQUENCE</scope>
    <source>
        <strain evidence="6">CHK199-13235</strain>
    </source>
</reference>
<dbReference type="PRINTS" id="PR00039">
    <property type="entry name" value="HTHLYSR"/>
</dbReference>
<dbReference type="PANTHER" id="PTHR30346">
    <property type="entry name" value="TRANSCRIPTIONAL DUAL REGULATOR HCAR-RELATED"/>
    <property type="match status" value="1"/>
</dbReference>
<dbReference type="Proteomes" id="UP000824002">
    <property type="component" value="Unassembled WGS sequence"/>
</dbReference>
<dbReference type="SUPFAM" id="SSF46785">
    <property type="entry name" value="Winged helix' DNA-binding domain"/>
    <property type="match status" value="1"/>
</dbReference>
<evidence type="ECO:0000313" key="7">
    <source>
        <dbReference type="Proteomes" id="UP000824002"/>
    </source>
</evidence>
<name>A0A9D1FMA9_9FIRM</name>
<gene>
    <name evidence="6" type="ORF">IAB51_06210</name>
</gene>
<proteinExistence type="inferred from homology"/>
<dbReference type="EMBL" id="DVJP01000040">
    <property type="protein sequence ID" value="HIS76393.1"/>
    <property type="molecule type" value="Genomic_DNA"/>
</dbReference>
<keyword evidence="3" id="KW-0238">DNA-binding</keyword>
<dbReference type="Gene3D" id="3.40.190.290">
    <property type="match status" value="1"/>
</dbReference>
<evidence type="ECO:0000313" key="6">
    <source>
        <dbReference type="EMBL" id="HIS76393.1"/>
    </source>
</evidence>
<feature type="domain" description="HTH lysR-type" evidence="5">
    <location>
        <begin position="1"/>
        <end position="58"/>
    </location>
</feature>
<dbReference type="GO" id="GO:0003677">
    <property type="term" value="F:DNA binding"/>
    <property type="evidence" value="ECO:0007669"/>
    <property type="project" value="UniProtKB-KW"/>
</dbReference>
<dbReference type="InterPro" id="IPR036388">
    <property type="entry name" value="WH-like_DNA-bd_sf"/>
</dbReference>
<dbReference type="PANTHER" id="PTHR30346:SF0">
    <property type="entry name" value="HCA OPERON TRANSCRIPTIONAL ACTIVATOR HCAR"/>
    <property type="match status" value="1"/>
</dbReference>
<dbReference type="AlphaFoldDB" id="A0A9D1FMA9"/>